<name>A0ABT3MXG6_9GAMM</name>
<dbReference type="RefSeq" id="WP_262563811.1">
    <property type="nucleotide sequence ID" value="NZ_JAPFCC010000001.1"/>
</dbReference>
<keyword evidence="3" id="KW-1185">Reference proteome</keyword>
<dbReference type="Proteomes" id="UP001209854">
    <property type="component" value="Unassembled WGS sequence"/>
</dbReference>
<proteinExistence type="predicted"/>
<evidence type="ECO:0000313" key="2">
    <source>
        <dbReference type="EMBL" id="MCW7554075.1"/>
    </source>
</evidence>
<protein>
    <submittedName>
        <fullName evidence="2">Uncharacterized protein</fullName>
    </submittedName>
</protein>
<organism evidence="2 3">
    <name type="scientific">Endozoicomonas gorgoniicola</name>
    <dbReference type="NCBI Taxonomy" id="1234144"/>
    <lineage>
        <taxon>Bacteria</taxon>
        <taxon>Pseudomonadati</taxon>
        <taxon>Pseudomonadota</taxon>
        <taxon>Gammaproteobacteria</taxon>
        <taxon>Oceanospirillales</taxon>
        <taxon>Endozoicomonadaceae</taxon>
        <taxon>Endozoicomonas</taxon>
    </lineage>
</organism>
<sequence>MNIIKLSKIRIFYAIILILSSLSSSHSYSAEFKYSSSGSSSKMTIVKNGLTKTYYGWGARVRAFPVIAGAGIVAGGALLGVSMATAAAGVAITAIPVTLFYASCRGVSSVLRAAKDSKFPPPGANAELAESSEVNVNLSVLIPVTPTSLIDKDYLCHLIHGLPKEKALINRQEIAEKIINFSGVSSLADPTLNQFHEKSASGQVRNYLVVLLAEGFETEKTKPRELSKHDADFIVSNMIFLHHELETNLINHEGDIANILSDKIKHYSMQITEKQLEGCVLFFMMSDDMARITFVPFS</sequence>
<evidence type="ECO:0000313" key="3">
    <source>
        <dbReference type="Proteomes" id="UP001209854"/>
    </source>
</evidence>
<dbReference type="EMBL" id="JAPFCC010000001">
    <property type="protein sequence ID" value="MCW7554075.1"/>
    <property type="molecule type" value="Genomic_DNA"/>
</dbReference>
<keyword evidence="1" id="KW-0732">Signal</keyword>
<feature type="chain" id="PRO_5045878844" evidence="1">
    <location>
        <begin position="30"/>
        <end position="298"/>
    </location>
</feature>
<accession>A0ABT3MXG6</accession>
<gene>
    <name evidence="2" type="ORF">NX722_15910</name>
</gene>
<evidence type="ECO:0000256" key="1">
    <source>
        <dbReference type="SAM" id="SignalP"/>
    </source>
</evidence>
<feature type="signal peptide" evidence="1">
    <location>
        <begin position="1"/>
        <end position="29"/>
    </location>
</feature>
<comment type="caution">
    <text evidence="2">The sequence shown here is derived from an EMBL/GenBank/DDBJ whole genome shotgun (WGS) entry which is preliminary data.</text>
</comment>
<reference evidence="2 3" key="1">
    <citation type="submission" date="2022-10" db="EMBL/GenBank/DDBJ databases">
        <title>High-quality genome sequences of two octocoral-associated bacteria, Endozoicomonas euniceicola EF212 and Endozoicomonas gorgoniicola PS125.</title>
        <authorList>
            <person name="Chiou Y.-J."/>
            <person name="Chen Y.-H."/>
        </authorList>
    </citation>
    <scope>NUCLEOTIDE SEQUENCE [LARGE SCALE GENOMIC DNA]</scope>
    <source>
        <strain evidence="2 3">PS125</strain>
    </source>
</reference>